<feature type="compositionally biased region" description="Basic and acidic residues" evidence="1">
    <location>
        <begin position="170"/>
        <end position="197"/>
    </location>
</feature>
<keyword evidence="3" id="KW-1185">Reference proteome</keyword>
<proteinExistence type="predicted"/>
<accession>A0A074WHL8</accession>
<evidence type="ECO:0000256" key="1">
    <source>
        <dbReference type="SAM" id="MobiDB-lite"/>
    </source>
</evidence>
<sequence>MSEKLFVLGQCPLSAHLLQLILGTSMRDSHVNTSLCFLHFSVHLSRLPPVRTPNVGERLSGLHACLLQNSLRPLRVNCFPHCQSIIAFDMAARIPPITVNLEIPVLAELLQSNNDLRREIPVLRIELSSRMSAVEARMPSQQVDPAPVADLADDDSSVQQDFNAQTSSHAHQDGHVLDDHEDDFQKHGPAPEHDFAHDSSPSADEGITMPYQASPPPAHGRKRKRTANPVATQQRPEEPGSSRSESPFDSNIDVHESSDRLDMIPAVRPQSKAPASPQKFRPQRTETVMDDIDETLTQVSPEITMSQYGRLRRQAQRPPGFVDTPKPALHTAPSLRLTLVTKHNSCDQPMCETPFLSEGDSYIAYSNWSSSTAYCTFLQSYFCHRSCDQSTISPSYLIQTDFSTSHNMNLPISRAEVYNLLHQQKTDANRKMGILYHHSKIHNNRLNRNDHNIGAMDTSIQGLTRQLHDLGTEQQRQADVQQRQEERQQSYHQDVNQSLRQILAAVERNRQPTLPDEQAPNPASHEQGPVEPQAEEEESVVSVRSPTPELRRGPRIILKNSKIPPTQVSNDGEFELLVHKMPGSQSLTYLQKRPPSIASSQGPAVDTSTVLPRSPALPRFPAHREAASRLAGSVLSPWAHLTRKEPGSPILGPATTVAPPPDQVPGSQAARRYSITRKTISKS</sequence>
<feature type="region of interest" description="Disordered" evidence="1">
    <location>
        <begin position="473"/>
        <end position="496"/>
    </location>
</feature>
<organism evidence="2 3">
    <name type="scientific">Aureobasidium namibiae CBS 147.97</name>
    <dbReference type="NCBI Taxonomy" id="1043004"/>
    <lineage>
        <taxon>Eukaryota</taxon>
        <taxon>Fungi</taxon>
        <taxon>Dikarya</taxon>
        <taxon>Ascomycota</taxon>
        <taxon>Pezizomycotina</taxon>
        <taxon>Dothideomycetes</taxon>
        <taxon>Dothideomycetidae</taxon>
        <taxon>Dothideales</taxon>
        <taxon>Saccotheciaceae</taxon>
        <taxon>Aureobasidium</taxon>
    </lineage>
</organism>
<reference evidence="2 3" key="1">
    <citation type="journal article" date="2014" name="BMC Genomics">
        <title>Genome sequencing of four Aureobasidium pullulans varieties: biotechnological potential, stress tolerance, and description of new species.</title>
        <authorList>
            <person name="Gostin Ar C."/>
            <person name="Ohm R.A."/>
            <person name="Kogej T."/>
            <person name="Sonjak S."/>
            <person name="Turk M."/>
            <person name="Zajc J."/>
            <person name="Zalar P."/>
            <person name="Grube M."/>
            <person name="Sun H."/>
            <person name="Han J."/>
            <person name="Sharma A."/>
            <person name="Chiniquy J."/>
            <person name="Ngan C.Y."/>
            <person name="Lipzen A."/>
            <person name="Barry K."/>
            <person name="Grigoriev I.V."/>
            <person name="Gunde-Cimerman N."/>
        </authorList>
    </citation>
    <scope>NUCLEOTIDE SEQUENCE [LARGE SCALE GENOMIC DNA]</scope>
    <source>
        <strain evidence="2 3">CBS 147.97</strain>
    </source>
</reference>
<dbReference type="OrthoDB" id="3884703at2759"/>
<dbReference type="AlphaFoldDB" id="A0A074WHL8"/>
<name>A0A074WHL8_9PEZI</name>
<evidence type="ECO:0000313" key="3">
    <source>
        <dbReference type="Proteomes" id="UP000027730"/>
    </source>
</evidence>
<dbReference type="GeneID" id="25413725"/>
<feature type="region of interest" description="Disordered" evidence="1">
    <location>
        <begin position="136"/>
        <end position="259"/>
    </location>
</feature>
<dbReference type="EMBL" id="KL584711">
    <property type="protein sequence ID" value="KEQ72590.1"/>
    <property type="molecule type" value="Genomic_DNA"/>
</dbReference>
<dbReference type="RefSeq" id="XP_013426734.1">
    <property type="nucleotide sequence ID" value="XM_013571280.1"/>
</dbReference>
<dbReference type="HOGENOM" id="CLU_402757_0_0_1"/>
<feature type="region of interest" description="Disordered" evidence="1">
    <location>
        <begin position="645"/>
        <end position="683"/>
    </location>
</feature>
<protein>
    <submittedName>
        <fullName evidence="2">Uncharacterized protein</fullName>
    </submittedName>
</protein>
<evidence type="ECO:0000313" key="2">
    <source>
        <dbReference type="EMBL" id="KEQ72590.1"/>
    </source>
</evidence>
<gene>
    <name evidence="2" type="ORF">M436DRAFT_64585</name>
</gene>
<feature type="region of interest" description="Disordered" evidence="1">
    <location>
        <begin position="511"/>
        <end position="548"/>
    </location>
</feature>
<dbReference type="Proteomes" id="UP000027730">
    <property type="component" value="Unassembled WGS sequence"/>
</dbReference>